<dbReference type="Pfam" id="PF13538">
    <property type="entry name" value="UvrD_C_2"/>
    <property type="match status" value="1"/>
</dbReference>
<dbReference type="Proteomes" id="UP001501126">
    <property type="component" value="Unassembled WGS sequence"/>
</dbReference>
<dbReference type="InterPro" id="IPR027785">
    <property type="entry name" value="UvrD-like_helicase_C"/>
</dbReference>
<evidence type="ECO:0000313" key="2">
    <source>
        <dbReference type="EMBL" id="GAA0874983.1"/>
    </source>
</evidence>
<proteinExistence type="predicted"/>
<evidence type="ECO:0000259" key="1">
    <source>
        <dbReference type="Pfam" id="PF13538"/>
    </source>
</evidence>
<keyword evidence="3" id="KW-1185">Reference proteome</keyword>
<dbReference type="RefSeq" id="WP_343785969.1">
    <property type="nucleotide sequence ID" value="NZ_BAAAFH010000007.1"/>
</dbReference>
<dbReference type="CDD" id="cd18809">
    <property type="entry name" value="SF1_C_RecD"/>
    <property type="match status" value="1"/>
</dbReference>
<feature type="domain" description="UvrD-like helicase C-terminal" evidence="1">
    <location>
        <begin position="413"/>
        <end position="463"/>
    </location>
</feature>
<dbReference type="InterPro" id="IPR027417">
    <property type="entry name" value="P-loop_NTPase"/>
</dbReference>
<organism evidence="2 3">
    <name type="scientific">Wandonia haliotis</name>
    <dbReference type="NCBI Taxonomy" id="574963"/>
    <lineage>
        <taxon>Bacteria</taxon>
        <taxon>Pseudomonadati</taxon>
        <taxon>Bacteroidota</taxon>
        <taxon>Flavobacteriia</taxon>
        <taxon>Flavobacteriales</taxon>
        <taxon>Crocinitomicaceae</taxon>
        <taxon>Wandonia</taxon>
    </lineage>
</organism>
<reference evidence="3" key="1">
    <citation type="journal article" date="2019" name="Int. J. Syst. Evol. Microbiol.">
        <title>The Global Catalogue of Microorganisms (GCM) 10K type strain sequencing project: providing services to taxonomists for standard genome sequencing and annotation.</title>
        <authorList>
            <consortium name="The Broad Institute Genomics Platform"/>
            <consortium name="The Broad Institute Genome Sequencing Center for Infectious Disease"/>
            <person name="Wu L."/>
            <person name="Ma J."/>
        </authorList>
    </citation>
    <scope>NUCLEOTIDE SEQUENCE [LARGE SCALE GENOMIC DNA]</scope>
    <source>
        <strain evidence="3">JCM 16083</strain>
    </source>
</reference>
<comment type="caution">
    <text evidence="2">The sequence shown here is derived from an EMBL/GenBank/DDBJ whole genome shotgun (WGS) entry which is preliminary data.</text>
</comment>
<dbReference type="CDD" id="cd17933">
    <property type="entry name" value="DEXSc_RecD-like"/>
    <property type="match status" value="1"/>
</dbReference>
<name>A0ABP3Y2J4_9FLAO</name>
<dbReference type="Pfam" id="PF13604">
    <property type="entry name" value="AAA_30"/>
    <property type="match status" value="1"/>
</dbReference>
<sequence length="477" mass="55075">MRNTISHTIRTFLPFELTTDQESLLVDFDEFVHTTGRKQCLIVRGYAGTGKTTLLGAFVKSLSSFKMKSVLMAPTGRAAKVLSMSSSRPAQTIHKKIYRRQIAPDGSMRFMLSPNLHKNTVFIVDEASMIGDYTMTREGGISSRNLLEDLVTYVYSGVDCSLILLGDEGQLPPVGADTSPALQREYMEFHFPELYFLMTRLTQVVRQAEHSGILYNATYVRNLDEFEWPELKADAFRDVRRITGAELQEELESCYSNFGSDETIIICRSNKRANLFNQQVRGRILWMEEEINGSDYMMVVKNNYFWVDEKSPAGFLANGEILKIKRIAGRESLYGFNFVRAIIELVDYPEMDEFEVLINLEVINADSPNLSRDRMKELFFEIEKDYLHERNKRKRYELIMKNPHFNALQVKFSYAVTCHKAQGGQWSAVFIDHGFLPDGADNHEFHRWLYTAITRATERVYFVNFDKAFFGEQEEVF</sequence>
<dbReference type="EMBL" id="BAAAFH010000007">
    <property type="protein sequence ID" value="GAA0874983.1"/>
    <property type="molecule type" value="Genomic_DNA"/>
</dbReference>
<protein>
    <submittedName>
        <fullName evidence="2">AAA family ATPase</fullName>
    </submittedName>
</protein>
<accession>A0ABP3Y2J4</accession>
<dbReference type="SUPFAM" id="SSF52540">
    <property type="entry name" value="P-loop containing nucleoside triphosphate hydrolases"/>
    <property type="match status" value="2"/>
</dbReference>
<gene>
    <name evidence="2" type="ORF">GCM10009118_13910</name>
</gene>
<dbReference type="Gene3D" id="3.40.50.300">
    <property type="entry name" value="P-loop containing nucleotide triphosphate hydrolases"/>
    <property type="match status" value="2"/>
</dbReference>
<evidence type="ECO:0000313" key="3">
    <source>
        <dbReference type="Proteomes" id="UP001501126"/>
    </source>
</evidence>